<dbReference type="Proteomes" id="UP001589575">
    <property type="component" value="Unassembled WGS sequence"/>
</dbReference>
<name>A0ABV5G2U5_9MICC</name>
<sequence length="43" mass="4838">MPASSRPTGMTWFGRPPRRSSPDLQMSGTWNRSRPWPACPVPP</sequence>
<feature type="region of interest" description="Disordered" evidence="1">
    <location>
        <begin position="1"/>
        <end position="43"/>
    </location>
</feature>
<comment type="caution">
    <text evidence="2">The sequence shown here is derived from an EMBL/GenBank/DDBJ whole genome shotgun (WGS) entry which is preliminary data.</text>
</comment>
<keyword evidence="3" id="KW-1185">Reference proteome</keyword>
<protein>
    <submittedName>
        <fullName evidence="2">Uncharacterized protein</fullName>
    </submittedName>
</protein>
<proteinExistence type="predicted"/>
<reference evidence="2 3" key="1">
    <citation type="submission" date="2024-09" db="EMBL/GenBank/DDBJ databases">
        <authorList>
            <person name="Sun Q."/>
            <person name="Mori K."/>
        </authorList>
    </citation>
    <scope>NUCLEOTIDE SEQUENCE [LARGE SCALE GENOMIC DNA]</scope>
    <source>
        <strain evidence="2 3">CCM 7609</strain>
    </source>
</reference>
<evidence type="ECO:0000313" key="2">
    <source>
        <dbReference type="EMBL" id="MFB9073251.1"/>
    </source>
</evidence>
<dbReference type="EMBL" id="JBHMFI010000001">
    <property type="protein sequence ID" value="MFB9073251.1"/>
    <property type="molecule type" value="Genomic_DNA"/>
</dbReference>
<feature type="compositionally biased region" description="Polar residues" evidence="1">
    <location>
        <begin position="22"/>
        <end position="32"/>
    </location>
</feature>
<evidence type="ECO:0000256" key="1">
    <source>
        <dbReference type="SAM" id="MobiDB-lite"/>
    </source>
</evidence>
<gene>
    <name evidence="2" type="ORF">ACFFX0_19435</name>
</gene>
<accession>A0ABV5G2U5</accession>
<organism evidence="2 3">
    <name type="scientific">Citricoccus parietis</name>
    <dbReference type="NCBI Taxonomy" id="592307"/>
    <lineage>
        <taxon>Bacteria</taxon>
        <taxon>Bacillati</taxon>
        <taxon>Actinomycetota</taxon>
        <taxon>Actinomycetes</taxon>
        <taxon>Micrococcales</taxon>
        <taxon>Micrococcaceae</taxon>
        <taxon>Citricoccus</taxon>
    </lineage>
</organism>
<evidence type="ECO:0000313" key="3">
    <source>
        <dbReference type="Proteomes" id="UP001589575"/>
    </source>
</evidence>